<keyword evidence="2" id="KW-1185">Reference proteome</keyword>
<evidence type="ECO:0000313" key="1">
    <source>
        <dbReference type="EMBL" id="WDM42320.1"/>
    </source>
</evidence>
<name>A0ABY7XNC7_MICLT</name>
<sequence length="246" mass="28346">MSDFSDHVIYVDESGDHSLTNINPQFPMFVLSFCVFPINDYISTVVPQVQAMKFEFFGHDMVILHEREIRKSAPPFDILLNEGVREAFMERMNGIIETSRFGIVACVIDKARFRDRRGGHVNPYHVALEFGLERVFLQLQQRGQAHRTARVVFESRGAREDRDLELEFRRIMDTTRMRGMRETLAFHCAPKSANSSGLQIADMTARPIGIHVMRPAQVNRAWDLIRTKLVRSRSGEIEGYGLKIYP</sequence>
<dbReference type="Proteomes" id="UP001215097">
    <property type="component" value="Chromosome"/>
</dbReference>
<reference evidence="1 2" key="1">
    <citation type="submission" date="2021-06" db="EMBL/GenBank/DDBJ databases">
        <title>Genome-based taxonomic framework of Microbacterium strains isolated from marine environment, the description of four new species and reclassification of four preexisting species.</title>
        <authorList>
            <person name="Lee S.D."/>
            <person name="Kim S.-M."/>
            <person name="Byeon Y.-S."/>
            <person name="Yang H.L."/>
            <person name="Kim I.S."/>
        </authorList>
    </citation>
    <scope>NUCLEOTIDE SEQUENCE [LARGE SCALE GENOMIC DNA]</scope>
    <source>
        <strain evidence="1 2">KACC 14465</strain>
    </source>
</reference>
<evidence type="ECO:0000313" key="2">
    <source>
        <dbReference type="Proteomes" id="UP001215097"/>
    </source>
</evidence>
<proteinExistence type="predicted"/>
<dbReference type="InterPro" id="IPR024524">
    <property type="entry name" value="DUF3800"/>
</dbReference>
<accession>A0ABY7XNC7</accession>
<gene>
    <name evidence="1" type="ORF">KV395_03100</name>
</gene>
<organism evidence="1 2">
    <name type="scientific">Microbacterium luteolum</name>
    <name type="common">Aureobacterium luteolum</name>
    <dbReference type="NCBI Taxonomy" id="69367"/>
    <lineage>
        <taxon>Bacteria</taxon>
        <taxon>Bacillati</taxon>
        <taxon>Actinomycetota</taxon>
        <taxon>Actinomycetes</taxon>
        <taxon>Micrococcales</taxon>
        <taxon>Microbacteriaceae</taxon>
        <taxon>Microbacterium</taxon>
    </lineage>
</organism>
<protein>
    <submittedName>
        <fullName evidence="1">DUF3800 domain-containing protein</fullName>
    </submittedName>
</protein>
<dbReference type="Pfam" id="PF12686">
    <property type="entry name" value="DUF3800"/>
    <property type="match status" value="1"/>
</dbReference>
<dbReference type="EMBL" id="CP078075">
    <property type="protein sequence ID" value="WDM42320.1"/>
    <property type="molecule type" value="Genomic_DNA"/>
</dbReference>